<comment type="cofactor">
    <cofactor evidence="9">
        <name>Mg(2+)</name>
        <dbReference type="ChEBI" id="CHEBI:18420"/>
    </cofactor>
    <text evidence="9">Binds 2 Mg(2+) per subunit.</text>
</comment>
<organism evidence="11">
    <name type="scientific">Leviviridae sp</name>
    <dbReference type="NCBI Taxonomy" id="2027243"/>
    <lineage>
        <taxon>Viruses</taxon>
        <taxon>Riboviria</taxon>
        <taxon>Orthornavirae</taxon>
        <taxon>Lenarviricota</taxon>
        <taxon>Leviviricetes</taxon>
        <taxon>Norzivirales</taxon>
        <taxon>Fiersviridae</taxon>
    </lineage>
</organism>
<dbReference type="GO" id="GO:0039694">
    <property type="term" value="P:viral RNA genome replication"/>
    <property type="evidence" value="ECO:0007669"/>
    <property type="project" value="InterPro"/>
</dbReference>
<dbReference type="InterPro" id="IPR005093">
    <property type="entry name" value="RNArep_beta"/>
</dbReference>
<evidence type="ECO:0000256" key="5">
    <source>
        <dbReference type="ARBA" id="ARBA00022741"/>
    </source>
</evidence>
<evidence type="ECO:0000313" key="11">
    <source>
        <dbReference type="EMBL" id="QDH88031.1"/>
    </source>
</evidence>
<reference evidence="11" key="1">
    <citation type="submission" date="2019-05" db="EMBL/GenBank/DDBJ databases">
        <title>Metatranscriptomic reconstruction reveals RNA viruses with the potential to shape carbon cycling in soil.</title>
        <authorList>
            <person name="Starr E.P."/>
            <person name="Nuccio E."/>
            <person name="Pett-Ridge J."/>
            <person name="Banfield J.F."/>
            <person name="Firestone M.K."/>
        </authorList>
    </citation>
    <scope>NUCLEOTIDE SEQUENCE</scope>
    <source>
        <strain evidence="11">H1_Rhizo_26_FD_scaffold_1313_e_2774</strain>
    </source>
</reference>
<proteinExistence type="predicted"/>
<keyword evidence="4" id="KW-0548">Nucleotidyltransferase</keyword>
<evidence type="ECO:0000256" key="2">
    <source>
        <dbReference type="ARBA" id="ARBA00022484"/>
    </source>
</evidence>
<dbReference type="EC" id="2.7.7.48" evidence="1"/>
<feature type="binding site" evidence="9">
    <location>
        <position position="368"/>
    </location>
    <ligand>
        <name>Mg(2+)</name>
        <dbReference type="ChEBI" id="CHEBI:18420"/>
        <label>2</label>
    </ligand>
</feature>
<evidence type="ECO:0000256" key="8">
    <source>
        <dbReference type="ARBA" id="ARBA00048744"/>
    </source>
</evidence>
<dbReference type="GO" id="GO:0003968">
    <property type="term" value="F:RNA-directed RNA polymerase activity"/>
    <property type="evidence" value="ECO:0007669"/>
    <property type="project" value="UniProtKB-KW"/>
</dbReference>
<sequence>MSQVFPRDVEDVVLTLCEDIATPRSLTVAILLRTGEWDQLSSLKVDPAWYTDPNRFKADSAATGLLKKVVDLPTTVDRAAVAKENFWAGERQCARTNVRLQPYLYGGLNHPADEGVYQFILRTRKIVASILGPCPDLVEGKHGPGATFGDRGQYTTVPDKMSTRPTLTSGSLYYLPQWAGTQWASACCATQNDPLFIRGNRFTTVPKDCTKDRGIAVEPSINLFYQLGYGAVLKQRLKRIGINLMRSEEDTPGREGLCTAQIIHRRVACEASIKGHFATLDLSNASDTISRALVELLLPPRWYECLTALRSPMTLIDKKWVYLEKFSSMGNGFTFELETLLFLALSMATMESLGLENQPGRDLHVYGDDIIVPTECAANVKAVLRYFGMAINETKSFVEGPFRESCGGDFFEGVDVRPYQLKELPFEPQHWIAMANGIRRMGHKHNDPDDMHFFARRAWFRVLDALPSHIRRLRGPRDLGDLVIHDHQQWWQTRTQHCIRYVNCYRPARYRKVAYSLFQAEVVLACATYGTEGGGRKGNAGALVPRDSVIGYKVGWVPYS</sequence>
<evidence type="ECO:0000256" key="7">
    <source>
        <dbReference type="ARBA" id="ARBA00030248"/>
    </source>
</evidence>
<feature type="domain" description="RdRp catalytic" evidence="10">
    <location>
        <begin position="266"/>
        <end position="400"/>
    </location>
</feature>
<evidence type="ECO:0000256" key="4">
    <source>
        <dbReference type="ARBA" id="ARBA00022695"/>
    </source>
</evidence>
<keyword evidence="9" id="KW-0460">Magnesium</keyword>
<name>A0A514D339_9VIRU</name>
<protein>
    <recommendedName>
        <fullName evidence="1">RNA-directed RNA polymerase</fullName>
        <ecNumber evidence="1">2.7.7.48</ecNumber>
    </recommendedName>
    <alternativeName>
        <fullName evidence="7">RNA replicase beta chain</fullName>
    </alternativeName>
</protein>
<dbReference type="Pfam" id="PF03431">
    <property type="entry name" value="RNA_replicase_B"/>
    <property type="match status" value="1"/>
</dbReference>
<dbReference type="PROSITE" id="PS50522">
    <property type="entry name" value="RDRP_PHAGE"/>
    <property type="match status" value="1"/>
</dbReference>
<gene>
    <name evidence="11" type="ORF">H1Rhizo261313e2774_000001</name>
</gene>
<dbReference type="EMBL" id="MN033797">
    <property type="protein sequence ID" value="QDH88031.1"/>
    <property type="molecule type" value="Genomic_RNA"/>
</dbReference>
<evidence type="ECO:0000256" key="9">
    <source>
        <dbReference type="PIRSR" id="PIRSR605093-1"/>
    </source>
</evidence>
<evidence type="ECO:0000256" key="1">
    <source>
        <dbReference type="ARBA" id="ARBA00012494"/>
    </source>
</evidence>
<dbReference type="SUPFAM" id="SSF56672">
    <property type="entry name" value="DNA/RNA polymerases"/>
    <property type="match status" value="1"/>
</dbReference>
<keyword evidence="3" id="KW-0808">Transferase</keyword>
<dbReference type="InterPro" id="IPR043502">
    <property type="entry name" value="DNA/RNA_pol_sf"/>
</dbReference>
<dbReference type="InterPro" id="IPR007096">
    <property type="entry name" value="RNA-dir_Rpol_cat_phage"/>
</dbReference>
<feature type="binding site" evidence="9">
    <location>
        <position position="281"/>
    </location>
    <ligand>
        <name>Mg(2+)</name>
        <dbReference type="ChEBI" id="CHEBI:18420"/>
        <label>2</label>
    </ligand>
</feature>
<comment type="catalytic activity">
    <reaction evidence="8">
        <text>RNA(n) + a ribonucleoside 5'-triphosphate = RNA(n+1) + diphosphate</text>
        <dbReference type="Rhea" id="RHEA:21248"/>
        <dbReference type="Rhea" id="RHEA-COMP:14527"/>
        <dbReference type="Rhea" id="RHEA-COMP:17342"/>
        <dbReference type="ChEBI" id="CHEBI:33019"/>
        <dbReference type="ChEBI" id="CHEBI:61557"/>
        <dbReference type="ChEBI" id="CHEBI:140395"/>
        <dbReference type="EC" id="2.7.7.48"/>
    </reaction>
</comment>
<evidence type="ECO:0000256" key="6">
    <source>
        <dbReference type="ARBA" id="ARBA00022953"/>
    </source>
</evidence>
<keyword evidence="6" id="KW-0693">Viral RNA replication</keyword>
<evidence type="ECO:0000256" key="3">
    <source>
        <dbReference type="ARBA" id="ARBA00022679"/>
    </source>
</evidence>
<dbReference type="GO" id="GO:0046872">
    <property type="term" value="F:metal ion binding"/>
    <property type="evidence" value="ECO:0007669"/>
    <property type="project" value="UniProtKB-KW"/>
</dbReference>
<evidence type="ECO:0000259" key="10">
    <source>
        <dbReference type="PROSITE" id="PS50522"/>
    </source>
</evidence>
<keyword evidence="9" id="KW-0479">Metal-binding</keyword>
<dbReference type="GO" id="GO:0000166">
    <property type="term" value="F:nucleotide binding"/>
    <property type="evidence" value="ECO:0007669"/>
    <property type="project" value="UniProtKB-KW"/>
</dbReference>
<feature type="binding site" evidence="9">
    <location>
        <position position="369"/>
    </location>
    <ligand>
        <name>Mg(2+)</name>
        <dbReference type="ChEBI" id="CHEBI:18420"/>
        <label>2</label>
    </ligand>
</feature>
<accession>A0A514D339</accession>
<keyword evidence="2 11" id="KW-0696">RNA-directed RNA polymerase</keyword>
<keyword evidence="5" id="KW-0547">Nucleotide-binding</keyword>